<sequence length="191" mass="21103">MARRLREHTIPPTHGGTGLKGYCGFVSEAGSVVLAGIFDGREAAKAVRGRVEPWIRAKMSDLMPDEPDILGGELVFHEVVQPQEQQRDRQPSLFAMVRTYHGLPGQTETMHSLVSEHTLPALMQAPGFRGFYAFRDEDDPNRAISLTLFNNREDALHSHAQVVGIMRGNLGELAYENPEMEGGETILLAVP</sequence>
<accession>A0ABS9WBI5</accession>
<organism evidence="2 3">
    <name type="scientific">Teichococcus vastitatis</name>
    <dbReference type="NCBI Taxonomy" id="2307076"/>
    <lineage>
        <taxon>Bacteria</taxon>
        <taxon>Pseudomonadati</taxon>
        <taxon>Pseudomonadota</taxon>
        <taxon>Alphaproteobacteria</taxon>
        <taxon>Acetobacterales</taxon>
        <taxon>Roseomonadaceae</taxon>
        <taxon>Roseomonas</taxon>
    </lineage>
</organism>
<dbReference type="InterPro" id="IPR011008">
    <property type="entry name" value="Dimeric_a/b-barrel"/>
</dbReference>
<dbReference type="GO" id="GO:0004497">
    <property type="term" value="F:monooxygenase activity"/>
    <property type="evidence" value="ECO:0007669"/>
    <property type="project" value="UniProtKB-KW"/>
</dbReference>
<keyword evidence="2" id="KW-0560">Oxidoreductase</keyword>
<gene>
    <name evidence="2" type="ORF">MON41_22275</name>
</gene>
<dbReference type="SUPFAM" id="SSF54909">
    <property type="entry name" value="Dimeric alpha+beta barrel"/>
    <property type="match status" value="1"/>
</dbReference>
<proteinExistence type="predicted"/>
<evidence type="ECO:0000259" key="1">
    <source>
        <dbReference type="Pfam" id="PF03992"/>
    </source>
</evidence>
<comment type="caution">
    <text evidence="2">The sequence shown here is derived from an EMBL/GenBank/DDBJ whole genome shotgun (WGS) entry which is preliminary data.</text>
</comment>
<protein>
    <submittedName>
        <fullName evidence="2">Antibiotic biosynthesis monooxygenase</fullName>
    </submittedName>
</protein>
<name>A0ABS9WBI5_9PROT</name>
<dbReference type="Gene3D" id="3.30.70.100">
    <property type="match status" value="1"/>
</dbReference>
<reference evidence="2 3" key="1">
    <citation type="submission" date="2022-03" db="EMBL/GenBank/DDBJ databases">
        <title>Complete genome analysis of Roseomonas KG 17.1 : a prolific producer of plant growth promoters.</title>
        <authorList>
            <person name="Saadouli I."/>
            <person name="Najjari A."/>
            <person name="Mosbah A."/>
            <person name="Ouzari H.I."/>
        </authorList>
    </citation>
    <scope>NUCLEOTIDE SEQUENCE [LARGE SCALE GENOMIC DNA]</scope>
    <source>
        <strain evidence="2 3">KG17-1</strain>
    </source>
</reference>
<keyword evidence="2" id="KW-0503">Monooxygenase</keyword>
<dbReference type="Pfam" id="PF03992">
    <property type="entry name" value="ABM"/>
    <property type="match status" value="1"/>
</dbReference>
<dbReference type="RefSeq" id="WP_241793908.1">
    <property type="nucleotide sequence ID" value="NZ_JALBUU010000125.1"/>
</dbReference>
<evidence type="ECO:0000313" key="2">
    <source>
        <dbReference type="EMBL" id="MCI0756368.1"/>
    </source>
</evidence>
<dbReference type="EMBL" id="JALBUU010000125">
    <property type="protein sequence ID" value="MCI0756368.1"/>
    <property type="molecule type" value="Genomic_DNA"/>
</dbReference>
<feature type="domain" description="ABM" evidence="1">
    <location>
        <begin position="95"/>
        <end position="159"/>
    </location>
</feature>
<evidence type="ECO:0000313" key="3">
    <source>
        <dbReference type="Proteomes" id="UP001201985"/>
    </source>
</evidence>
<dbReference type="InterPro" id="IPR007138">
    <property type="entry name" value="ABM_dom"/>
</dbReference>
<keyword evidence="3" id="KW-1185">Reference proteome</keyword>
<dbReference type="Proteomes" id="UP001201985">
    <property type="component" value="Unassembled WGS sequence"/>
</dbReference>